<proteinExistence type="predicted"/>
<feature type="region of interest" description="Disordered" evidence="1">
    <location>
        <begin position="1"/>
        <end position="20"/>
    </location>
</feature>
<dbReference type="RefSeq" id="WP_345467874.1">
    <property type="nucleotide sequence ID" value="NZ_BAABRP010000024.1"/>
</dbReference>
<dbReference type="Proteomes" id="UP001401887">
    <property type="component" value="Unassembled WGS sequence"/>
</dbReference>
<sequence length="241" mass="25242">MTGPTQKPLPQALPADNTPNTYSGNDWHLYLVDADANAIRMPATVTTTAAAVAGATSLTVAALNAPIADNAVLDFGGVQVTVTEPAAAGATQLTVAALTGALPQNSQATTEGTLTEVPLGEQFNPDMPSNEETINVHGRTTPIRVVNGKDLTMTVRTVAGITDPVVARLKNLGRRLSPNNKVRVVLKTADGYAILATVNVAGKPTAAPNQSQRWEFTMNLSGDMYDADLNETNPAWTLIGR</sequence>
<name>A0ABP9WBR7_9DEIO</name>
<comment type="caution">
    <text evidence="2">The sequence shown here is derived from an EMBL/GenBank/DDBJ whole genome shotgun (WGS) entry which is preliminary data.</text>
</comment>
<organism evidence="2 3">
    <name type="scientific">Deinococcus carri</name>
    <dbReference type="NCBI Taxonomy" id="1211323"/>
    <lineage>
        <taxon>Bacteria</taxon>
        <taxon>Thermotogati</taxon>
        <taxon>Deinococcota</taxon>
        <taxon>Deinococci</taxon>
        <taxon>Deinococcales</taxon>
        <taxon>Deinococcaceae</taxon>
        <taxon>Deinococcus</taxon>
    </lineage>
</organism>
<evidence type="ECO:0000313" key="2">
    <source>
        <dbReference type="EMBL" id="GAA5514770.1"/>
    </source>
</evidence>
<evidence type="ECO:0000313" key="3">
    <source>
        <dbReference type="Proteomes" id="UP001401887"/>
    </source>
</evidence>
<dbReference type="EMBL" id="BAABRP010000024">
    <property type="protein sequence ID" value="GAA5514770.1"/>
    <property type="molecule type" value="Genomic_DNA"/>
</dbReference>
<evidence type="ECO:0000256" key="1">
    <source>
        <dbReference type="SAM" id="MobiDB-lite"/>
    </source>
</evidence>
<accession>A0ABP9WBR7</accession>
<reference evidence="2 3" key="1">
    <citation type="submission" date="2024-02" db="EMBL/GenBank/DDBJ databases">
        <title>Deinococcus carri NBRC 110142.</title>
        <authorList>
            <person name="Ichikawa N."/>
            <person name="Katano-Makiyama Y."/>
            <person name="Hidaka K."/>
        </authorList>
    </citation>
    <scope>NUCLEOTIDE SEQUENCE [LARGE SCALE GENOMIC DNA]</scope>
    <source>
        <strain evidence="2 3">NBRC 110142</strain>
    </source>
</reference>
<protein>
    <submittedName>
        <fullName evidence="2">Uncharacterized protein</fullName>
    </submittedName>
</protein>
<keyword evidence="3" id="KW-1185">Reference proteome</keyword>
<gene>
    <name evidence="2" type="ORF">Dcar01_03531</name>
</gene>